<reference evidence="1 2" key="1">
    <citation type="submission" date="2020-07" db="EMBL/GenBank/DDBJ databases">
        <title>Bradyrhizobium diversity isolated from nodules of indigenous legumes of Western Australia.</title>
        <authorList>
            <person name="Klepa M.S."/>
        </authorList>
    </citation>
    <scope>NUCLEOTIDE SEQUENCE [LARGE SCALE GENOMIC DNA]</scope>
    <source>
        <strain evidence="1 2">CNPSo 4010</strain>
    </source>
</reference>
<sequence length="112" mass="12615">MADRHAADRSAARRILYLIVDNVVGRPGRARRKLEVERADLETIIANLVGGHFNDPVRIVAFDPTAHWSKDVSRELAEEIQTRCDIDAMPVPEHIQDFVRSHWASARAAVAH</sequence>
<accession>A0ABS0PMU8</accession>
<organism evidence="1 2">
    <name type="scientific">Bradyrhizobium agreste</name>
    <dbReference type="NCBI Taxonomy" id="2751811"/>
    <lineage>
        <taxon>Bacteria</taxon>
        <taxon>Pseudomonadati</taxon>
        <taxon>Pseudomonadota</taxon>
        <taxon>Alphaproteobacteria</taxon>
        <taxon>Hyphomicrobiales</taxon>
        <taxon>Nitrobacteraceae</taxon>
        <taxon>Bradyrhizobium</taxon>
    </lineage>
</organism>
<gene>
    <name evidence="1" type="ORF">HZZ13_11560</name>
</gene>
<dbReference type="EMBL" id="JACCHP010000007">
    <property type="protein sequence ID" value="MBH5398425.1"/>
    <property type="molecule type" value="Genomic_DNA"/>
</dbReference>
<proteinExistence type="predicted"/>
<comment type="caution">
    <text evidence="1">The sequence shown here is derived from an EMBL/GenBank/DDBJ whole genome shotgun (WGS) entry which is preliminary data.</text>
</comment>
<keyword evidence="2" id="KW-1185">Reference proteome</keyword>
<evidence type="ECO:0000313" key="1">
    <source>
        <dbReference type="EMBL" id="MBH5398425.1"/>
    </source>
</evidence>
<dbReference type="Proteomes" id="UP000807370">
    <property type="component" value="Unassembled WGS sequence"/>
</dbReference>
<protein>
    <submittedName>
        <fullName evidence="1">Uncharacterized protein</fullName>
    </submittedName>
</protein>
<name>A0ABS0PMU8_9BRAD</name>
<evidence type="ECO:0000313" key="2">
    <source>
        <dbReference type="Proteomes" id="UP000807370"/>
    </source>
</evidence>